<dbReference type="Proteomes" id="UP000295388">
    <property type="component" value="Unassembled WGS sequence"/>
</dbReference>
<gene>
    <name evidence="2" type="ORF">EV643_12951</name>
</gene>
<evidence type="ECO:0000313" key="2">
    <source>
        <dbReference type="EMBL" id="TDO33953.1"/>
    </source>
</evidence>
<keyword evidence="1" id="KW-0812">Transmembrane</keyword>
<dbReference type="OrthoDB" id="3829237at2"/>
<feature type="transmembrane region" description="Helical" evidence="1">
    <location>
        <begin position="140"/>
        <end position="160"/>
    </location>
</feature>
<keyword evidence="3" id="KW-1185">Reference proteome</keyword>
<dbReference type="RefSeq" id="WP_133805062.1">
    <property type="nucleotide sequence ID" value="NZ_SNWQ01000029.1"/>
</dbReference>
<comment type="caution">
    <text evidence="2">The sequence shown here is derived from an EMBL/GenBank/DDBJ whole genome shotgun (WGS) entry which is preliminary data.</text>
</comment>
<accession>A0A4R6JDJ8</accession>
<reference evidence="2 3" key="1">
    <citation type="submission" date="2019-03" db="EMBL/GenBank/DDBJ databases">
        <title>Genomic Encyclopedia of Type Strains, Phase III (KMG-III): the genomes of soil and plant-associated and newly described type strains.</title>
        <authorList>
            <person name="Whitman W."/>
        </authorList>
    </citation>
    <scope>NUCLEOTIDE SEQUENCE [LARGE SCALE GENOMIC DNA]</scope>
    <source>
        <strain evidence="2 3">VKM Ac-2527</strain>
    </source>
</reference>
<feature type="transmembrane region" description="Helical" evidence="1">
    <location>
        <begin position="78"/>
        <end position="99"/>
    </location>
</feature>
<protein>
    <submittedName>
        <fullName evidence="2">Uncharacterized protein</fullName>
    </submittedName>
</protein>
<proteinExistence type="predicted"/>
<sequence>MSTREHHASIAAESAALRTGSALMALAGLAFIGYAVIFFVRNFTGAFLELGIGPEQVDVTRDEIRTFSDDLYHYVSHLHIAVSGFIAAAGLATAALAWFGVRRGLLWAYVTAVATPVLGLAVALPAHYPWGLDTIGHLGLIYLATAIFVAGAAIALRPLLALRSARRAEAP</sequence>
<evidence type="ECO:0000313" key="3">
    <source>
        <dbReference type="Proteomes" id="UP000295388"/>
    </source>
</evidence>
<evidence type="ECO:0000256" key="1">
    <source>
        <dbReference type="SAM" id="Phobius"/>
    </source>
</evidence>
<organism evidence="2 3">
    <name type="scientific">Kribbella caucasensis</name>
    <dbReference type="NCBI Taxonomy" id="2512215"/>
    <lineage>
        <taxon>Bacteria</taxon>
        <taxon>Bacillati</taxon>
        <taxon>Actinomycetota</taxon>
        <taxon>Actinomycetes</taxon>
        <taxon>Propionibacteriales</taxon>
        <taxon>Kribbellaceae</taxon>
        <taxon>Kribbella</taxon>
    </lineage>
</organism>
<dbReference type="EMBL" id="SNWQ01000029">
    <property type="protein sequence ID" value="TDO33953.1"/>
    <property type="molecule type" value="Genomic_DNA"/>
</dbReference>
<keyword evidence="1" id="KW-1133">Transmembrane helix</keyword>
<dbReference type="AlphaFoldDB" id="A0A4R6JDJ8"/>
<keyword evidence="1" id="KW-0472">Membrane</keyword>
<name>A0A4R6JDJ8_9ACTN</name>
<feature type="transmembrane region" description="Helical" evidence="1">
    <location>
        <begin position="21"/>
        <end position="40"/>
    </location>
</feature>
<feature type="transmembrane region" description="Helical" evidence="1">
    <location>
        <begin position="106"/>
        <end position="128"/>
    </location>
</feature>